<protein>
    <submittedName>
        <fullName evidence="2">Uncharacterized protein LOC104237930</fullName>
    </submittedName>
</protein>
<dbReference type="AlphaFoldDB" id="A0A1U7XHX6"/>
<reference evidence="2" key="2">
    <citation type="submission" date="2025-08" db="UniProtKB">
        <authorList>
            <consortium name="RefSeq"/>
        </authorList>
    </citation>
    <scope>IDENTIFICATION</scope>
    <source>
        <tissue evidence="2">Leaf</tissue>
    </source>
</reference>
<dbReference type="STRING" id="4096.A0A1U7XHX6"/>
<evidence type="ECO:0000313" key="1">
    <source>
        <dbReference type="Proteomes" id="UP000189701"/>
    </source>
</evidence>
<proteinExistence type="predicted"/>
<name>A0A1U7XHX6_NICSY</name>
<keyword evidence="1" id="KW-1185">Reference proteome</keyword>
<evidence type="ECO:0000313" key="2">
    <source>
        <dbReference type="RefSeq" id="XP_009790468.1"/>
    </source>
</evidence>
<gene>
    <name evidence="2" type="primary">LOC104237930</name>
</gene>
<accession>A0A1U7XHX6</accession>
<organism evidence="1 2">
    <name type="scientific">Nicotiana sylvestris</name>
    <name type="common">Wood tobacco</name>
    <name type="synonym">South American tobacco</name>
    <dbReference type="NCBI Taxonomy" id="4096"/>
    <lineage>
        <taxon>Eukaryota</taxon>
        <taxon>Viridiplantae</taxon>
        <taxon>Streptophyta</taxon>
        <taxon>Embryophyta</taxon>
        <taxon>Tracheophyta</taxon>
        <taxon>Spermatophyta</taxon>
        <taxon>Magnoliopsida</taxon>
        <taxon>eudicotyledons</taxon>
        <taxon>Gunneridae</taxon>
        <taxon>Pentapetalae</taxon>
        <taxon>asterids</taxon>
        <taxon>lamiids</taxon>
        <taxon>Solanales</taxon>
        <taxon>Solanaceae</taxon>
        <taxon>Nicotianoideae</taxon>
        <taxon>Nicotianeae</taxon>
        <taxon>Nicotiana</taxon>
    </lineage>
</organism>
<dbReference type="Proteomes" id="UP000189701">
    <property type="component" value="Unplaced"/>
</dbReference>
<sequence>MLSAEKRKDVYGLGSQAATLYEGCNSATSRHLPVVPDPAAEERIKVLEEEVLRMRETQERILQERVEAEVQQRVDQEVSRLNQQNDDRFRSMEERWMRMMSEMALSSYPSGVPTPFNRD</sequence>
<reference evidence="1" key="1">
    <citation type="journal article" date="2013" name="Genome Biol.">
        <title>Reference genomes and transcriptomes of Nicotiana sylvestris and Nicotiana tomentosiformis.</title>
        <authorList>
            <person name="Sierro N."/>
            <person name="Battey J.N."/>
            <person name="Ouadi S."/>
            <person name="Bovet L."/>
            <person name="Goepfert S."/>
            <person name="Bakaher N."/>
            <person name="Peitsch M.C."/>
            <person name="Ivanov N.V."/>
        </authorList>
    </citation>
    <scope>NUCLEOTIDE SEQUENCE [LARGE SCALE GENOMIC DNA]</scope>
</reference>
<dbReference type="eggNOG" id="ENOG502R5GE">
    <property type="taxonomic scope" value="Eukaryota"/>
</dbReference>
<dbReference type="OrthoDB" id="1305418at2759"/>
<dbReference type="RefSeq" id="XP_009790468.1">
    <property type="nucleotide sequence ID" value="XM_009792166.1"/>
</dbReference>